<organism evidence="2 3">
    <name type="scientific">Litoribrevibacter albus</name>
    <dbReference type="NCBI Taxonomy" id="1473156"/>
    <lineage>
        <taxon>Bacteria</taxon>
        <taxon>Pseudomonadati</taxon>
        <taxon>Pseudomonadota</taxon>
        <taxon>Gammaproteobacteria</taxon>
        <taxon>Oceanospirillales</taxon>
        <taxon>Oceanospirillaceae</taxon>
        <taxon>Litoribrevibacter</taxon>
    </lineage>
</organism>
<protein>
    <recommendedName>
        <fullName evidence="1">HTH IS408-type domain-containing protein</fullName>
    </recommendedName>
</protein>
<dbReference type="AlphaFoldDB" id="A0AA37SBL8"/>
<dbReference type="Pfam" id="PF13384">
    <property type="entry name" value="HTH_23"/>
    <property type="match status" value="1"/>
</dbReference>
<name>A0AA37SBL8_9GAMM</name>
<sequence>MRKIKEVLRLKWERGLSNRQVAAACGISRPTVSEYLRRAAEAELGWPLPEDLSEAQLEQRLFPPPPDLPAQVRGIPDWQRIHDELRGKNVTLFLLWQEYREANPDGYQYSWFCEHYRAWQGKLDLVMRQDHRAGEKLFVDYAGHTVPVIDRTTGEIHEAQVFVAVMGASNYTYAEATWSQTLPDWIGSHIRTFEFLGGVPELVVPDYVSRHIIRIMFPIPLCSVHPGSP</sequence>
<gene>
    <name evidence="2" type="ORF">GCM10007876_19850</name>
</gene>
<dbReference type="Gene3D" id="1.10.10.60">
    <property type="entry name" value="Homeodomain-like"/>
    <property type="match status" value="1"/>
</dbReference>
<reference evidence="2" key="1">
    <citation type="journal article" date="2014" name="Int. J. Syst. Evol. Microbiol.">
        <title>Complete genome sequence of Corynebacterium casei LMG S-19264T (=DSM 44701T), isolated from a smear-ripened cheese.</title>
        <authorList>
            <consortium name="US DOE Joint Genome Institute (JGI-PGF)"/>
            <person name="Walter F."/>
            <person name="Albersmeier A."/>
            <person name="Kalinowski J."/>
            <person name="Ruckert C."/>
        </authorList>
    </citation>
    <scope>NUCLEOTIDE SEQUENCE</scope>
    <source>
        <strain evidence="2">NBRC 110071</strain>
    </source>
</reference>
<dbReference type="PANTHER" id="PTHR35004">
    <property type="entry name" value="TRANSPOSASE RV3428C-RELATED"/>
    <property type="match status" value="1"/>
</dbReference>
<comment type="caution">
    <text evidence="2">The sequence shown here is derived from an EMBL/GenBank/DDBJ whole genome shotgun (WGS) entry which is preliminary data.</text>
</comment>
<evidence type="ECO:0000259" key="1">
    <source>
        <dbReference type="PROSITE" id="PS50532"/>
    </source>
</evidence>
<proteinExistence type="predicted"/>
<feature type="domain" description="HTH IS408-type" evidence="1">
    <location>
        <begin position="4"/>
        <end position="85"/>
    </location>
</feature>
<reference evidence="2" key="2">
    <citation type="submission" date="2023-01" db="EMBL/GenBank/DDBJ databases">
        <title>Draft genome sequence of Litoribrevibacter albus strain NBRC 110071.</title>
        <authorList>
            <person name="Sun Q."/>
            <person name="Mori K."/>
        </authorList>
    </citation>
    <scope>NUCLEOTIDE SEQUENCE</scope>
    <source>
        <strain evidence="2">NBRC 110071</strain>
    </source>
</reference>
<dbReference type="NCBIfam" id="NF033546">
    <property type="entry name" value="transpos_IS21"/>
    <property type="match status" value="1"/>
</dbReference>
<dbReference type="PANTHER" id="PTHR35004:SF8">
    <property type="entry name" value="TRANSPOSASE RV3428C-RELATED"/>
    <property type="match status" value="1"/>
</dbReference>
<keyword evidence="3" id="KW-1185">Reference proteome</keyword>
<dbReference type="PROSITE" id="PS50532">
    <property type="entry name" value="HTH_IS408"/>
    <property type="match status" value="1"/>
</dbReference>
<evidence type="ECO:0000313" key="2">
    <source>
        <dbReference type="EMBL" id="GLQ31506.1"/>
    </source>
</evidence>
<dbReference type="Proteomes" id="UP001161389">
    <property type="component" value="Unassembled WGS sequence"/>
</dbReference>
<dbReference type="EMBL" id="BSNM01000013">
    <property type="protein sequence ID" value="GLQ31506.1"/>
    <property type="molecule type" value="Genomic_DNA"/>
</dbReference>
<accession>A0AA37SBL8</accession>
<dbReference type="InterPro" id="IPR017895">
    <property type="entry name" value="HTH_IS408/IS1162_type"/>
</dbReference>
<evidence type="ECO:0000313" key="3">
    <source>
        <dbReference type="Proteomes" id="UP001161389"/>
    </source>
</evidence>